<keyword evidence="3 5" id="KW-0274">FAD</keyword>
<dbReference type="InterPro" id="IPR036318">
    <property type="entry name" value="FAD-bd_PCMH-like_sf"/>
</dbReference>
<dbReference type="InterPro" id="IPR016166">
    <property type="entry name" value="FAD-bd_PCMH"/>
</dbReference>
<dbReference type="InterPro" id="IPR016173">
    <property type="entry name" value="D-lactate_DH_C-sub2"/>
</dbReference>
<feature type="binding site" evidence="5">
    <location>
        <position position="138"/>
    </location>
    <ligand>
        <name>FAD</name>
        <dbReference type="ChEBI" id="CHEBI:57692"/>
    </ligand>
</feature>
<feature type="domain" description="FAD-binding PCMH-type" evidence="7">
    <location>
        <begin position="37"/>
        <end position="265"/>
    </location>
</feature>
<organism evidence="8 9">
    <name type="scientific">Candidatus Pantoea symbiotica</name>
    <dbReference type="NCBI Taxonomy" id="1884370"/>
    <lineage>
        <taxon>Bacteria</taxon>
        <taxon>Pseudomonadati</taxon>
        <taxon>Pseudomonadota</taxon>
        <taxon>Gammaproteobacteria</taxon>
        <taxon>Enterobacterales</taxon>
        <taxon>Erwiniaceae</taxon>
        <taxon>Pantoea</taxon>
    </lineage>
</organism>
<evidence type="ECO:0000313" key="8">
    <source>
        <dbReference type="EMBL" id="SFJ31930.1"/>
    </source>
</evidence>
<feature type="binding site" evidence="5">
    <location>
        <begin position="71"/>
        <end position="75"/>
    </location>
    <ligand>
        <name>FAD</name>
        <dbReference type="ChEBI" id="CHEBI:57692"/>
    </ligand>
</feature>
<feature type="binding site" evidence="5">
    <location>
        <position position="257"/>
    </location>
    <ligand>
        <name>FAD</name>
        <dbReference type="ChEBI" id="CHEBI:57692"/>
    </ligand>
</feature>
<comment type="subcellular location">
    <subcellularLocation>
        <location evidence="5">Cell inner membrane</location>
        <topology evidence="5">Peripheral membrane protein</topology>
        <orientation evidence="5">Cytoplasmic side</orientation>
    </subcellularLocation>
</comment>
<comment type="function">
    <text evidence="5 6">Catalyzes the oxidation of D-lactate to pyruvate.</text>
</comment>
<dbReference type="Pfam" id="PF01565">
    <property type="entry name" value="FAD_binding_4"/>
    <property type="match status" value="1"/>
</dbReference>
<dbReference type="InterPro" id="IPR016172">
    <property type="entry name" value="D-lactate_DH_C-sub1"/>
</dbReference>
<dbReference type="Pfam" id="PF09330">
    <property type="entry name" value="Lact-deh-memb"/>
    <property type="match status" value="1"/>
</dbReference>
<evidence type="ECO:0000313" key="9">
    <source>
        <dbReference type="Proteomes" id="UP000198841"/>
    </source>
</evidence>
<feature type="binding site" evidence="5">
    <location>
        <position position="155"/>
    </location>
    <ligand>
        <name>FAD</name>
        <dbReference type="ChEBI" id="CHEBI:57692"/>
    </ligand>
</feature>
<evidence type="ECO:0000256" key="3">
    <source>
        <dbReference type="ARBA" id="ARBA00022827"/>
    </source>
</evidence>
<evidence type="ECO:0000256" key="1">
    <source>
        <dbReference type="ARBA" id="ARBA00001974"/>
    </source>
</evidence>
<proteinExistence type="inferred from homology"/>
<keyword evidence="5 6" id="KW-0874">Quinone</keyword>
<evidence type="ECO:0000259" key="7">
    <source>
        <dbReference type="PROSITE" id="PS51387"/>
    </source>
</evidence>
<keyword evidence="5" id="KW-0472">Membrane</keyword>
<reference evidence="8 9" key="1">
    <citation type="submission" date="2016-10" db="EMBL/GenBank/DDBJ databases">
        <authorList>
            <person name="Varghese N."/>
            <person name="Submissions S."/>
        </authorList>
    </citation>
    <scope>NUCLEOTIDE SEQUENCE [LARGE SCALE GENOMIC DNA]</scope>
    <source>
        <strain evidence="8 9">YR512</strain>
    </source>
</reference>
<keyword evidence="4 5" id="KW-0560">Oxidoreductase</keyword>
<evidence type="ECO:0000256" key="2">
    <source>
        <dbReference type="ARBA" id="ARBA00022630"/>
    </source>
</evidence>
<evidence type="ECO:0000256" key="4">
    <source>
        <dbReference type="ARBA" id="ARBA00023002"/>
    </source>
</evidence>
<gene>
    <name evidence="5" type="primary">dld</name>
    <name evidence="8" type="ORF">SAMN05518863_10199</name>
</gene>
<dbReference type="InterPro" id="IPR051264">
    <property type="entry name" value="FAD-oxidored/transferase_4"/>
</dbReference>
<dbReference type="Proteomes" id="UP000198841">
    <property type="component" value="Unassembled WGS sequence"/>
</dbReference>
<keyword evidence="9" id="KW-1185">Reference proteome</keyword>
<name>A0A1I3QDY8_9GAMM</name>
<sequence>MSMQKDMLRKLAEVVGEKQVLTHADDKAWYIKGFRVGRGEALAVALPQTLLQLWQTLQVCVAHDVIVLMQASNTGVTGGSTPDGNDYDRDIVIISTRQLKGVQVIDQARQVIAFPGTTLTELEHTLQPLGREPHSVIGSSCIGASVVGGICNNSGGSLIRRGPAFTEKSLFARIHDDGRLEMVNHLGIELGDTPEVMLENLTQQRYQTGEQPDWQGKIWADDYADRLRDVAADSPARFNGDLRYLHDSSGSAGKVVVFAVRLPTFEASTGSDTFYIGTNDESVLVALRRFLLTKMSELPLQAEYIHRNAFDLTVRYAKHMYLAIRKLGPQAIPQMMANKAKWDVRVSHLKFLPRNFVDRVLQFFNQLTPSFIAPRIMDYRSEYQHHLMIKVESPQTDELQSLLQQFFAEQQGSFFHCNTREAADAFLVRFGVGGCTISYCDALGYNPNERLVAFDVALRRNDDAWRLTLPDHLAAQVQVDSCCGHFFCFVNHQDYVLKPGYDAKVFKEEVKRYLEQRGAKYPAEHNVGHLYQASCEHVEHWKQLDPTNSCNPGIGKTSKKKFWREL</sequence>
<dbReference type="InterPro" id="IPR015409">
    <property type="entry name" value="Lactate_DH_C"/>
</dbReference>
<dbReference type="Gene3D" id="3.30.465.10">
    <property type="match status" value="1"/>
</dbReference>
<dbReference type="PIRSF" id="PIRSF000101">
    <property type="entry name" value="D-lactate_dh"/>
    <property type="match status" value="1"/>
</dbReference>
<comment type="cofactor">
    <cofactor evidence="1 5 6">
        <name>FAD</name>
        <dbReference type="ChEBI" id="CHEBI:57692"/>
    </cofactor>
</comment>
<dbReference type="PROSITE" id="PS51387">
    <property type="entry name" value="FAD_PCMH"/>
    <property type="match status" value="1"/>
</dbReference>
<dbReference type="Gene3D" id="3.30.1370.20">
    <property type="entry name" value="D-lactate dehydrogenase, cap domain, subdomain 2"/>
    <property type="match status" value="1"/>
</dbReference>
<dbReference type="NCBIfam" id="NF008387">
    <property type="entry name" value="PRK11183.1"/>
    <property type="match status" value="1"/>
</dbReference>
<evidence type="ECO:0000256" key="6">
    <source>
        <dbReference type="PIRNR" id="PIRNR000101"/>
    </source>
</evidence>
<dbReference type="PANTHER" id="PTHR43716:SF1">
    <property type="entry name" value="D-2-HYDROXYGLUTARATE DEHYDROGENASE, MITOCHONDRIAL"/>
    <property type="match status" value="1"/>
</dbReference>
<keyword evidence="5" id="KW-1003">Cell membrane</keyword>
<dbReference type="InterPro" id="IPR016164">
    <property type="entry name" value="FAD-linked_Oxase-like_C"/>
</dbReference>
<comment type="caution">
    <text evidence="8">The sequence shown here is derived from an EMBL/GenBank/DDBJ whole genome shotgun (WGS) entry which is preliminary data.</text>
</comment>
<dbReference type="HAMAP" id="MF_02092">
    <property type="entry name" value="DLDH_Dld"/>
    <property type="match status" value="1"/>
</dbReference>
<protein>
    <recommendedName>
        <fullName evidence="5">Quinone-dependent D-lactate dehydrogenase</fullName>
        <ecNumber evidence="5">1.1.5.12</ecNumber>
    </recommendedName>
    <alternativeName>
        <fullName evidence="5">D-lactate dehydrogenase</fullName>
        <shortName evidence="5">D-LDH</shortName>
    </alternativeName>
</protein>
<dbReference type="Gene3D" id="3.30.70.610">
    <property type="entry name" value="D-lactate dehydrogenase, cap domain, subdomain 1"/>
    <property type="match status" value="2"/>
</dbReference>
<dbReference type="InterPro" id="IPR016169">
    <property type="entry name" value="FAD-bd_PCMH_sub2"/>
</dbReference>
<evidence type="ECO:0000256" key="5">
    <source>
        <dbReference type="HAMAP-Rule" id="MF_02092"/>
    </source>
</evidence>
<dbReference type="SUPFAM" id="SSF55103">
    <property type="entry name" value="FAD-linked oxidases, C-terminal domain"/>
    <property type="match status" value="1"/>
</dbReference>
<accession>A0A1I3QDY8</accession>
<comment type="similarity">
    <text evidence="5">Belongs to the quinone-dependent D-lactate dehydrogenase family.</text>
</comment>
<dbReference type="SUPFAM" id="SSF56176">
    <property type="entry name" value="FAD-binding/transporter-associated domain-like"/>
    <property type="match status" value="1"/>
</dbReference>
<keyword evidence="5" id="KW-0997">Cell inner membrane</keyword>
<feature type="binding site" evidence="5">
    <location>
        <position position="145"/>
    </location>
    <ligand>
        <name>FAD</name>
        <dbReference type="ChEBI" id="CHEBI:57692"/>
    </ligand>
</feature>
<dbReference type="RefSeq" id="WP_008110088.1">
    <property type="nucleotide sequence ID" value="NZ_FOSD01000001.1"/>
</dbReference>
<dbReference type="PANTHER" id="PTHR43716">
    <property type="entry name" value="D-2-HYDROXYGLUTARATE DEHYDROGENASE, MITOCHONDRIAL"/>
    <property type="match status" value="1"/>
</dbReference>
<comment type="catalytic activity">
    <reaction evidence="5 6">
        <text>(R)-lactate + a quinone = a quinol + pyruvate</text>
        <dbReference type="Rhea" id="RHEA:51468"/>
        <dbReference type="ChEBI" id="CHEBI:15361"/>
        <dbReference type="ChEBI" id="CHEBI:16004"/>
        <dbReference type="ChEBI" id="CHEBI:24646"/>
        <dbReference type="ChEBI" id="CHEBI:132124"/>
        <dbReference type="EC" id="1.1.5.12"/>
    </reaction>
</comment>
<feature type="binding site" evidence="5">
    <location>
        <begin position="79"/>
        <end position="80"/>
    </location>
    <ligand>
        <name>FAD</name>
        <dbReference type="ChEBI" id="CHEBI:57692"/>
    </ligand>
</feature>
<dbReference type="InterPro" id="IPR006094">
    <property type="entry name" value="Oxid_FAD_bind_N"/>
</dbReference>
<dbReference type="InterPro" id="IPR016167">
    <property type="entry name" value="FAD-bd_PCMH_sub1"/>
</dbReference>
<keyword evidence="2 5" id="KW-0285">Flavoprotein</keyword>
<dbReference type="Gene3D" id="3.30.43.10">
    <property type="entry name" value="Uridine Diphospho-n-acetylenolpyruvylglucosamine Reductase, domain 2"/>
    <property type="match status" value="1"/>
</dbReference>
<dbReference type="EMBL" id="FOSD01000001">
    <property type="protein sequence ID" value="SFJ31930.1"/>
    <property type="molecule type" value="Genomic_DNA"/>
</dbReference>
<dbReference type="EC" id="1.1.5.12" evidence="5"/>
<dbReference type="InterPro" id="IPR012256">
    <property type="entry name" value="D_lactate_DH"/>
</dbReference>